<dbReference type="GO" id="GO:0005886">
    <property type="term" value="C:plasma membrane"/>
    <property type="evidence" value="ECO:0007669"/>
    <property type="project" value="UniProtKB-SubCell"/>
</dbReference>
<dbReference type="InterPro" id="IPR052157">
    <property type="entry name" value="BCAA_transport_permease"/>
</dbReference>
<evidence type="ECO:0000256" key="5">
    <source>
        <dbReference type="ARBA" id="ARBA00022970"/>
    </source>
</evidence>
<comment type="subcellular location">
    <subcellularLocation>
        <location evidence="1">Cell membrane</location>
        <topology evidence="1">Multi-pass membrane protein</topology>
    </subcellularLocation>
</comment>
<dbReference type="PANTHER" id="PTHR11795">
    <property type="entry name" value="BRANCHED-CHAIN AMINO ACID TRANSPORT SYSTEM PERMEASE PROTEIN LIVH"/>
    <property type="match status" value="1"/>
</dbReference>
<dbReference type="PANTHER" id="PTHR11795:SF451">
    <property type="entry name" value="ABC TRANSPORTER PERMEASE PROTEIN"/>
    <property type="match status" value="1"/>
</dbReference>
<comment type="similarity">
    <text evidence="8">Belongs to the binding-protein-dependent transport system permease family. LivHM subfamily.</text>
</comment>
<feature type="transmembrane region" description="Helical" evidence="9">
    <location>
        <begin position="59"/>
        <end position="82"/>
    </location>
</feature>
<dbReference type="AlphaFoldDB" id="A0A485LZY0"/>
<dbReference type="CDD" id="cd06582">
    <property type="entry name" value="TM_PBP1_LivH_like"/>
    <property type="match status" value="1"/>
</dbReference>
<evidence type="ECO:0000313" key="10">
    <source>
        <dbReference type="EMBL" id="VFU14874.1"/>
    </source>
</evidence>
<dbReference type="GO" id="GO:0006865">
    <property type="term" value="P:amino acid transport"/>
    <property type="evidence" value="ECO:0007669"/>
    <property type="project" value="UniProtKB-KW"/>
</dbReference>
<evidence type="ECO:0000256" key="4">
    <source>
        <dbReference type="ARBA" id="ARBA00022692"/>
    </source>
</evidence>
<feature type="transmembrane region" description="Helical" evidence="9">
    <location>
        <begin position="140"/>
        <end position="159"/>
    </location>
</feature>
<evidence type="ECO:0000256" key="3">
    <source>
        <dbReference type="ARBA" id="ARBA00022475"/>
    </source>
</evidence>
<evidence type="ECO:0000256" key="7">
    <source>
        <dbReference type="ARBA" id="ARBA00023136"/>
    </source>
</evidence>
<accession>A0A485LZY0</accession>
<feature type="transmembrane region" description="Helical" evidence="9">
    <location>
        <begin position="188"/>
        <end position="213"/>
    </location>
</feature>
<dbReference type="GO" id="GO:0022857">
    <property type="term" value="F:transmembrane transporter activity"/>
    <property type="evidence" value="ECO:0007669"/>
    <property type="project" value="InterPro"/>
</dbReference>
<keyword evidence="3" id="KW-1003">Cell membrane</keyword>
<keyword evidence="2" id="KW-0813">Transport</keyword>
<keyword evidence="7 9" id="KW-0472">Membrane</keyword>
<dbReference type="EMBL" id="CAADRM010000097">
    <property type="protein sequence ID" value="VFU14874.1"/>
    <property type="molecule type" value="Genomic_DNA"/>
</dbReference>
<evidence type="ECO:0000256" key="8">
    <source>
        <dbReference type="ARBA" id="ARBA00037998"/>
    </source>
</evidence>
<keyword evidence="5" id="KW-0029">Amino-acid transport</keyword>
<dbReference type="Pfam" id="PF02653">
    <property type="entry name" value="BPD_transp_2"/>
    <property type="match status" value="1"/>
</dbReference>
<feature type="transmembrane region" description="Helical" evidence="9">
    <location>
        <begin position="89"/>
        <end position="110"/>
    </location>
</feature>
<keyword evidence="4 9" id="KW-0812">Transmembrane</keyword>
<evidence type="ECO:0000256" key="6">
    <source>
        <dbReference type="ARBA" id="ARBA00022989"/>
    </source>
</evidence>
<evidence type="ECO:0000256" key="2">
    <source>
        <dbReference type="ARBA" id="ARBA00022448"/>
    </source>
</evidence>
<proteinExistence type="inferred from homology"/>
<keyword evidence="6 9" id="KW-1133">Transmembrane helix</keyword>
<protein>
    <submittedName>
        <fullName evidence="10">High-affinity branched-chain amino acid transport system permease protein LivH</fullName>
    </submittedName>
</protein>
<sequence>MIEQLIIEGLAIGACYGLFGVAVAIIYKTSDVVNFGQGEMGMISTFVAYHILAQYGLPFWLAFVLTMVFAVLLGVFIEFFFLRPAKDPTVLGLIIITLGAEMLLMGLAGWKWGAEQKDFIFPLSVQKVHEPIPGLVLNEWSMGVFALTALIMVLLFLFFRYSNLGIAMRATQQNQNAAKIMGIKVERVFSFTWGLSSFIGAMAAMFFAARSVLDPNFMMEPFMRAFAAAVLGGLTSIPGVVMGGLILGLIENFFGYVWPVWKPIVAFVVIIIILTIRPSGLFAKHYVKKV</sequence>
<dbReference type="InterPro" id="IPR001851">
    <property type="entry name" value="ABC_transp_permease"/>
</dbReference>
<feature type="transmembrane region" description="Helical" evidence="9">
    <location>
        <begin position="6"/>
        <end position="27"/>
    </location>
</feature>
<feature type="transmembrane region" description="Helical" evidence="9">
    <location>
        <begin position="256"/>
        <end position="276"/>
    </location>
</feature>
<name>A0A485LZY0_9ZZZZ</name>
<gene>
    <name evidence="10" type="primary">livH</name>
    <name evidence="10" type="ORF">SCFA_340004</name>
</gene>
<evidence type="ECO:0000256" key="1">
    <source>
        <dbReference type="ARBA" id="ARBA00004651"/>
    </source>
</evidence>
<reference evidence="10" key="1">
    <citation type="submission" date="2019-03" db="EMBL/GenBank/DDBJ databases">
        <authorList>
            <person name="Hao L."/>
        </authorList>
    </citation>
    <scope>NUCLEOTIDE SEQUENCE</scope>
</reference>
<evidence type="ECO:0000256" key="9">
    <source>
        <dbReference type="SAM" id="Phobius"/>
    </source>
</evidence>
<organism evidence="10">
    <name type="scientific">anaerobic digester metagenome</name>
    <dbReference type="NCBI Taxonomy" id="1263854"/>
    <lineage>
        <taxon>unclassified sequences</taxon>
        <taxon>metagenomes</taxon>
        <taxon>ecological metagenomes</taxon>
    </lineage>
</organism>
<feature type="transmembrane region" description="Helical" evidence="9">
    <location>
        <begin position="225"/>
        <end position="249"/>
    </location>
</feature>